<evidence type="ECO:0000256" key="1">
    <source>
        <dbReference type="SAM" id="SignalP"/>
    </source>
</evidence>
<dbReference type="InterPro" id="IPR043990">
    <property type="entry name" value="AC_1"/>
</dbReference>
<dbReference type="SUPFAM" id="SSF103515">
    <property type="entry name" value="Autotransporter"/>
    <property type="match status" value="1"/>
</dbReference>
<proteinExistence type="predicted"/>
<dbReference type="Proteomes" id="UP000297734">
    <property type="component" value="Unassembled WGS sequence"/>
</dbReference>
<evidence type="ECO:0000259" key="2">
    <source>
        <dbReference type="PROSITE" id="PS51208"/>
    </source>
</evidence>
<dbReference type="CDD" id="cd01344">
    <property type="entry name" value="PL2_Passenger_AT"/>
    <property type="match status" value="1"/>
</dbReference>
<dbReference type="InterPro" id="IPR012332">
    <property type="entry name" value="Autotransporter_pectin_lyase_C"/>
</dbReference>
<feature type="chain" id="PRO_5021458962" evidence="1">
    <location>
        <begin position="31"/>
        <end position="858"/>
    </location>
</feature>
<dbReference type="InterPro" id="IPR011050">
    <property type="entry name" value="Pectin_lyase_fold/virulence"/>
</dbReference>
<accession>A0A4Z0AYN0</accession>
<sequence length="858" mass="88334">MNKQALEWTYLGLSLAVCAGLATLTDSAQACPYTITAGDDVITCTSGAGGALVDLQGNNTLTFPSGNGSVQSVTYGAGNDLIELNTPGAVIGIGGVNMGDGANIFRLFQGQVNSPVLQGSGADVVQISGGQAGAISQGDGVDTFSMSGGTITSLSQGDGHDKFSMSGGTIPGFFEDGDDALMTGGSIGRVDMKLDNNLFDMRGGTIIGNLVTGLGRDIILVSGTSYIGGNISTSSGIDTITISGGTVNGQILAGNGNDIFSWIGGGSIHGFILLGPDNDTALLQNLNESILASTPLIDGGVGTDTLTFDNAQATTPGRYTNWENVILQNNAAFTLGGTFVLGDAGTGTGTMTLGGSSKLLVNTGVISPFTSGQLVTLNNSGMIDMTTGSSIATDTLTVNGNYSGTGGTLALQSVLGADGSASDKLVISQGTIGGNTGISITNLGGTGAATLQDGIQVVLATNGATGSASAFTLAAPVKAGAFDYFLFKGGVTAGTAENYYLRSTVPVTPPIPPDPTIVVPLPKPVEGTPPLPPNPVIRPIPTYRASVPVYAAQFPAADQVIKAMLGTYHERMGDQSQQQQTGAFPAGWGRVYGSNSRQSFAGTVNPTLDSSITGFQVGTDLFANTLDNGLTQRIGFFVGHSRLRGDIKGFNGGWQNKDAGSTTLRSDSLGMYWTLINPSRAYLDLVVMGTRLSGHNDSNDGVKMKTRGHNLAASAEVGWPFPLTPNWKIEPQAQLIVSKTKLDRQNDGVSDVSYNADTALTTRLGVRLSGAYQVSGMPLQPYARANVWHTAGGKNTVTFADVTDIDTEQKSTTLNVSLGASLKVAPGISLYSEVGYNRNLDSNAFNGRQGTVGLRMEF</sequence>
<dbReference type="InterPro" id="IPR005546">
    <property type="entry name" value="Autotransporte_beta"/>
</dbReference>
<dbReference type="RefSeq" id="WP_135309640.1">
    <property type="nucleotide sequence ID" value="NZ_QUZT01000037.1"/>
</dbReference>
<dbReference type="Pfam" id="PF18883">
    <property type="entry name" value="AC_1"/>
    <property type="match status" value="1"/>
</dbReference>
<comment type="caution">
    <text evidence="3">The sequence shown here is derived from an EMBL/GenBank/DDBJ whole genome shotgun (WGS) entry which is preliminary data.</text>
</comment>
<dbReference type="Gene3D" id="2.40.128.130">
    <property type="entry name" value="Autotransporter beta-domain"/>
    <property type="match status" value="1"/>
</dbReference>
<evidence type="ECO:0000313" key="3">
    <source>
        <dbReference type="EMBL" id="TFY91299.1"/>
    </source>
</evidence>
<feature type="domain" description="Autotransporter" evidence="2">
    <location>
        <begin position="580"/>
        <end position="858"/>
    </location>
</feature>
<dbReference type="PROSITE" id="PS51208">
    <property type="entry name" value="AUTOTRANSPORTER"/>
    <property type="match status" value="1"/>
</dbReference>
<evidence type="ECO:0000313" key="4">
    <source>
        <dbReference type="Proteomes" id="UP000297734"/>
    </source>
</evidence>
<dbReference type="InterPro" id="IPR006315">
    <property type="entry name" value="OM_autotransptr_brl_dom"/>
</dbReference>
<name>A0A4Z0AYN0_9PSED</name>
<dbReference type="AlphaFoldDB" id="A0A4Z0AYN0"/>
<gene>
    <name evidence="3" type="ORF">DYL61_19280</name>
</gene>
<dbReference type="Gene3D" id="2.160.20.20">
    <property type="match status" value="1"/>
</dbReference>
<organism evidence="3 4">
    <name type="scientific">Pseudomonas nabeulensis</name>
    <dbReference type="NCBI Taxonomy" id="2293833"/>
    <lineage>
        <taxon>Bacteria</taxon>
        <taxon>Pseudomonadati</taxon>
        <taxon>Pseudomonadota</taxon>
        <taxon>Gammaproteobacteria</taxon>
        <taxon>Pseudomonadales</taxon>
        <taxon>Pseudomonadaceae</taxon>
        <taxon>Pseudomonas</taxon>
    </lineage>
</organism>
<dbReference type="EMBL" id="QUZT01000037">
    <property type="protein sequence ID" value="TFY91299.1"/>
    <property type="molecule type" value="Genomic_DNA"/>
</dbReference>
<dbReference type="SMART" id="SM00869">
    <property type="entry name" value="Autotransporter"/>
    <property type="match status" value="1"/>
</dbReference>
<dbReference type="OrthoDB" id="6053567at2"/>
<dbReference type="SUPFAM" id="SSF51126">
    <property type="entry name" value="Pectin lyase-like"/>
    <property type="match status" value="1"/>
</dbReference>
<dbReference type="InterPro" id="IPR036709">
    <property type="entry name" value="Autotransporte_beta_dom_sf"/>
</dbReference>
<dbReference type="GO" id="GO:0019867">
    <property type="term" value="C:outer membrane"/>
    <property type="evidence" value="ECO:0007669"/>
    <property type="project" value="InterPro"/>
</dbReference>
<keyword evidence="1" id="KW-0732">Signal</keyword>
<keyword evidence="4" id="KW-1185">Reference proteome</keyword>
<protein>
    <submittedName>
        <fullName evidence="3">Autotransporter outer membrane beta-barrel domain-containing protein</fullName>
    </submittedName>
</protein>
<feature type="signal peptide" evidence="1">
    <location>
        <begin position="1"/>
        <end position="30"/>
    </location>
</feature>
<dbReference type="Pfam" id="PF03797">
    <property type="entry name" value="Autotransporter"/>
    <property type="match status" value="1"/>
</dbReference>
<dbReference type="NCBIfam" id="TIGR01414">
    <property type="entry name" value="autotrans_barl"/>
    <property type="match status" value="1"/>
</dbReference>
<reference evidence="3 4" key="1">
    <citation type="journal article" date="2019" name="Syst. Appl. Microbiol.">
        <title>New species of pathogenic Pseudomonas isolated from citrus in Tunisia: Proposal of Pseudomonas kairouanensis sp. nov. and Pseudomonas nabeulensis sp. nov.</title>
        <authorList>
            <person name="Oueslati M."/>
            <person name="Mulet M."/>
            <person name="Gomila M."/>
            <person name="Berge O."/>
            <person name="Hajlaoui M.R."/>
            <person name="Lalucat J."/>
            <person name="Sadfi-Zouaoui N."/>
            <person name="Garcia-Valdes E."/>
        </authorList>
    </citation>
    <scope>NUCLEOTIDE SEQUENCE [LARGE SCALE GENOMIC DNA]</scope>
    <source>
        <strain evidence="3 4">E10B</strain>
    </source>
</reference>